<dbReference type="OrthoDB" id="3213322at2"/>
<dbReference type="AlphaFoldDB" id="A0A6H9WUG2"/>
<keyword evidence="4" id="KW-1185">Reference proteome</keyword>
<dbReference type="CDD" id="cd00293">
    <property type="entry name" value="USP-like"/>
    <property type="match status" value="1"/>
</dbReference>
<dbReference type="RefSeq" id="WP_158028708.1">
    <property type="nucleotide sequence ID" value="NZ_BMHG01000001.1"/>
</dbReference>
<gene>
    <name evidence="3" type="ORF">F8O04_07955</name>
</gene>
<evidence type="ECO:0000313" key="4">
    <source>
        <dbReference type="Proteomes" id="UP000431744"/>
    </source>
</evidence>
<dbReference type="Gene3D" id="3.40.50.620">
    <property type="entry name" value="HUPs"/>
    <property type="match status" value="1"/>
</dbReference>
<dbReference type="SUPFAM" id="SSF52402">
    <property type="entry name" value="Adenine nucleotide alpha hydrolases-like"/>
    <property type="match status" value="1"/>
</dbReference>
<evidence type="ECO:0000313" key="3">
    <source>
        <dbReference type="EMBL" id="KAB1650124.1"/>
    </source>
</evidence>
<dbReference type="InterPro" id="IPR014729">
    <property type="entry name" value="Rossmann-like_a/b/a_fold"/>
</dbReference>
<proteinExistence type="predicted"/>
<organism evidence="3 4">
    <name type="scientific">Pseudoclavibacter endophyticus</name>
    <dbReference type="NCBI Taxonomy" id="1778590"/>
    <lineage>
        <taxon>Bacteria</taxon>
        <taxon>Bacillati</taxon>
        <taxon>Actinomycetota</taxon>
        <taxon>Actinomycetes</taxon>
        <taxon>Micrococcales</taxon>
        <taxon>Microbacteriaceae</taxon>
        <taxon>Pseudoclavibacter</taxon>
    </lineage>
</organism>
<protein>
    <submittedName>
        <fullName evidence="3">Universal stress protein</fullName>
    </submittedName>
</protein>
<name>A0A6H9WUG2_9MICO</name>
<reference evidence="3 4" key="1">
    <citation type="submission" date="2019-09" db="EMBL/GenBank/DDBJ databases">
        <title>Phylogeny of genus Pseudoclavibacter and closely related genus.</title>
        <authorList>
            <person name="Li Y."/>
        </authorList>
    </citation>
    <scope>NUCLEOTIDE SEQUENCE [LARGE SCALE GENOMIC DNA]</scope>
    <source>
        <strain evidence="3 4">EGI 60007</strain>
    </source>
</reference>
<dbReference type="InterPro" id="IPR006016">
    <property type="entry name" value="UspA"/>
</dbReference>
<dbReference type="Pfam" id="PF00582">
    <property type="entry name" value="Usp"/>
    <property type="match status" value="1"/>
</dbReference>
<feature type="domain" description="UspA" evidence="2">
    <location>
        <begin position="20"/>
        <end position="154"/>
    </location>
</feature>
<dbReference type="EMBL" id="WBJY01000001">
    <property type="protein sequence ID" value="KAB1650124.1"/>
    <property type="molecule type" value="Genomic_DNA"/>
</dbReference>
<dbReference type="Proteomes" id="UP000431744">
    <property type="component" value="Unassembled WGS sequence"/>
</dbReference>
<feature type="region of interest" description="Disordered" evidence="1">
    <location>
        <begin position="164"/>
        <end position="193"/>
    </location>
</feature>
<comment type="caution">
    <text evidence="3">The sequence shown here is derived from an EMBL/GenBank/DDBJ whole genome shotgun (WGS) entry which is preliminary data.</text>
</comment>
<evidence type="ECO:0000259" key="2">
    <source>
        <dbReference type="Pfam" id="PF00582"/>
    </source>
</evidence>
<accession>A0A6H9WUG2</accession>
<sequence>MSPAAASPTIIVGVIPGRTAAVVPSAVEFAERFRASLLFAYVDAASALVSPVPDATFVATPLAPEVIDEIEQTAGEQLTAEIRPLLDGHAVEWSAVGRVGDPARSLIGLADDREALMIIVGTREGLRGSIHEFFNGSVAARLSHWQHRPVVVIPLAPKGVGAPLPWNRGGDAGSEPADGAGPAGTSGGPEASG</sequence>
<evidence type="ECO:0000256" key="1">
    <source>
        <dbReference type="SAM" id="MobiDB-lite"/>
    </source>
</evidence>